<gene>
    <name evidence="3" type="ORF">FHP25_20370</name>
</gene>
<dbReference type="AlphaFoldDB" id="A0A5C8PJ37"/>
<dbReference type="InterPro" id="IPR036165">
    <property type="entry name" value="YefM-like_sf"/>
</dbReference>
<dbReference type="Gene3D" id="3.40.1620.10">
    <property type="entry name" value="YefM-like domain"/>
    <property type="match status" value="1"/>
</dbReference>
<keyword evidence="4" id="KW-1185">Reference proteome</keyword>
<evidence type="ECO:0000313" key="4">
    <source>
        <dbReference type="Proteomes" id="UP000321638"/>
    </source>
</evidence>
<evidence type="ECO:0000256" key="1">
    <source>
        <dbReference type="ARBA" id="ARBA00009981"/>
    </source>
</evidence>
<comment type="similarity">
    <text evidence="1 2">Belongs to the phD/YefM antitoxin family.</text>
</comment>
<comment type="function">
    <text evidence="2">Antitoxin component of a type II toxin-antitoxin (TA) system.</text>
</comment>
<dbReference type="NCBIfam" id="TIGR01552">
    <property type="entry name" value="phd_fam"/>
    <property type="match status" value="1"/>
</dbReference>
<sequence>MIRRATAMKLRQNLGELLNEVQHARRPVVITRGGKQVAALVDIELFDRIRAMRDEFRRMTEELGRAYEGVDPAVAQAEIDEAVAAARRRTRARLKRRK</sequence>
<dbReference type="SUPFAM" id="SSF143120">
    <property type="entry name" value="YefM-like"/>
    <property type="match status" value="1"/>
</dbReference>
<dbReference type="EMBL" id="VDUZ01000024">
    <property type="protein sequence ID" value="TXL73541.1"/>
    <property type="molecule type" value="Genomic_DNA"/>
</dbReference>
<dbReference type="RefSeq" id="WP_147848814.1">
    <property type="nucleotide sequence ID" value="NZ_VDUZ01000024.1"/>
</dbReference>
<comment type="caution">
    <text evidence="3">The sequence shown here is derived from an EMBL/GenBank/DDBJ whole genome shotgun (WGS) entry which is preliminary data.</text>
</comment>
<dbReference type="Pfam" id="PF02604">
    <property type="entry name" value="PhdYeFM_antitox"/>
    <property type="match status" value="1"/>
</dbReference>
<accession>A0A5C8PJ37</accession>
<reference evidence="3 4" key="1">
    <citation type="submission" date="2019-06" db="EMBL/GenBank/DDBJ databases">
        <title>New taxonomy in bacterial strain CC-CFT640, isolated from vineyard.</title>
        <authorList>
            <person name="Lin S.-Y."/>
            <person name="Tsai C.-F."/>
            <person name="Young C.-C."/>
        </authorList>
    </citation>
    <scope>NUCLEOTIDE SEQUENCE [LARGE SCALE GENOMIC DNA]</scope>
    <source>
        <strain evidence="3 4">CC-CFT640</strain>
    </source>
</reference>
<dbReference type="OrthoDB" id="9810334at2"/>
<protein>
    <recommendedName>
        <fullName evidence="2">Antitoxin</fullName>
    </recommendedName>
</protein>
<organism evidence="3 4">
    <name type="scientific">Vineibacter terrae</name>
    <dbReference type="NCBI Taxonomy" id="2586908"/>
    <lineage>
        <taxon>Bacteria</taxon>
        <taxon>Pseudomonadati</taxon>
        <taxon>Pseudomonadota</taxon>
        <taxon>Alphaproteobacteria</taxon>
        <taxon>Hyphomicrobiales</taxon>
        <taxon>Vineibacter</taxon>
    </lineage>
</organism>
<name>A0A5C8PJ37_9HYPH</name>
<proteinExistence type="inferred from homology"/>
<evidence type="ECO:0000313" key="3">
    <source>
        <dbReference type="EMBL" id="TXL73541.1"/>
    </source>
</evidence>
<dbReference type="Proteomes" id="UP000321638">
    <property type="component" value="Unassembled WGS sequence"/>
</dbReference>
<evidence type="ECO:0000256" key="2">
    <source>
        <dbReference type="RuleBase" id="RU362080"/>
    </source>
</evidence>
<dbReference type="InterPro" id="IPR006442">
    <property type="entry name" value="Antitoxin_Phd/YefM"/>
</dbReference>